<dbReference type="InterPro" id="IPR019658">
    <property type="entry name" value="DUF2515"/>
</dbReference>
<dbReference type="AlphaFoldDB" id="A0A4R1XR87"/>
<protein>
    <submittedName>
        <fullName evidence="1">Uncharacterized protein</fullName>
    </submittedName>
</protein>
<proteinExistence type="predicted"/>
<organism evidence="1 2">
    <name type="scientific">Acinetobacter calcoaceticus</name>
    <dbReference type="NCBI Taxonomy" id="471"/>
    <lineage>
        <taxon>Bacteria</taxon>
        <taxon>Pseudomonadati</taxon>
        <taxon>Pseudomonadota</taxon>
        <taxon>Gammaproteobacteria</taxon>
        <taxon>Moraxellales</taxon>
        <taxon>Moraxellaceae</taxon>
        <taxon>Acinetobacter</taxon>
        <taxon>Acinetobacter calcoaceticus/baumannii complex</taxon>
    </lineage>
</organism>
<reference evidence="1 2" key="1">
    <citation type="submission" date="2019-03" db="EMBL/GenBank/DDBJ databases">
        <title>Genomic analyses of the natural microbiome of Caenorhabditis elegans.</title>
        <authorList>
            <person name="Samuel B."/>
        </authorList>
    </citation>
    <scope>NUCLEOTIDE SEQUENCE [LARGE SCALE GENOMIC DNA]</scope>
    <source>
        <strain evidence="1 2">JUb89</strain>
    </source>
</reference>
<dbReference type="OrthoDB" id="143720at2"/>
<dbReference type="EMBL" id="SLVJ01000017">
    <property type="protein sequence ID" value="TCM64505.1"/>
    <property type="molecule type" value="Genomic_DNA"/>
</dbReference>
<comment type="caution">
    <text evidence="1">The sequence shown here is derived from an EMBL/GenBank/DDBJ whole genome shotgun (WGS) entry which is preliminary data.</text>
</comment>
<sequence>MTQDELKKHLDEIAIQEQFNVLKPLIWNTPDGKNAGRMGKGLRALGPDQTLILSSDYNRSDVVKRVPPPSGLYMGKPGPKVEAYPGRHKGVLDQLKEDVYEDAPEGTNSADYDQRMVWINKAAEKYHRLMLDEKGRAFIHKELAIISTWIADNAGK</sequence>
<dbReference type="Pfam" id="PF10720">
    <property type="entry name" value="DUF2515"/>
    <property type="match status" value="1"/>
</dbReference>
<evidence type="ECO:0000313" key="2">
    <source>
        <dbReference type="Proteomes" id="UP000294963"/>
    </source>
</evidence>
<dbReference type="Proteomes" id="UP000294963">
    <property type="component" value="Unassembled WGS sequence"/>
</dbReference>
<keyword evidence="2" id="KW-1185">Reference proteome</keyword>
<accession>A0A4R1XR87</accession>
<gene>
    <name evidence="1" type="ORF">EC844_11764</name>
</gene>
<name>A0A4R1XR87_ACICA</name>
<evidence type="ECO:0000313" key="1">
    <source>
        <dbReference type="EMBL" id="TCM64505.1"/>
    </source>
</evidence>